<comment type="caution">
    <text evidence="1">The sequence shown here is derived from an EMBL/GenBank/DDBJ whole genome shotgun (WGS) entry which is preliminary data.</text>
</comment>
<dbReference type="Proteomes" id="UP000692954">
    <property type="component" value="Unassembled WGS sequence"/>
</dbReference>
<evidence type="ECO:0000313" key="1">
    <source>
        <dbReference type="EMBL" id="CAD8105127.1"/>
    </source>
</evidence>
<keyword evidence="2" id="KW-1185">Reference proteome</keyword>
<organism evidence="1 2">
    <name type="scientific">Paramecium sonneborni</name>
    <dbReference type="NCBI Taxonomy" id="65129"/>
    <lineage>
        <taxon>Eukaryota</taxon>
        <taxon>Sar</taxon>
        <taxon>Alveolata</taxon>
        <taxon>Ciliophora</taxon>
        <taxon>Intramacronucleata</taxon>
        <taxon>Oligohymenophorea</taxon>
        <taxon>Peniculida</taxon>
        <taxon>Parameciidae</taxon>
        <taxon>Paramecium</taxon>
    </lineage>
</organism>
<sequence>MLKLNVFVIQNVIVKFKIRMQTDRFVSYISIERE</sequence>
<proteinExistence type="predicted"/>
<accession>A0A8S1PP22</accession>
<name>A0A8S1PP22_9CILI</name>
<dbReference type="AlphaFoldDB" id="A0A8S1PP22"/>
<evidence type="ECO:0000313" key="2">
    <source>
        <dbReference type="Proteomes" id="UP000692954"/>
    </source>
</evidence>
<protein>
    <submittedName>
        <fullName evidence="1">Uncharacterized protein</fullName>
    </submittedName>
</protein>
<reference evidence="1" key="1">
    <citation type="submission" date="2021-01" db="EMBL/GenBank/DDBJ databases">
        <authorList>
            <consortium name="Genoscope - CEA"/>
            <person name="William W."/>
        </authorList>
    </citation>
    <scope>NUCLEOTIDE SEQUENCE</scope>
</reference>
<gene>
    <name evidence="1" type="ORF">PSON_ATCC_30995.1.T0830202</name>
</gene>
<dbReference type="EMBL" id="CAJJDN010000083">
    <property type="protein sequence ID" value="CAD8105127.1"/>
    <property type="molecule type" value="Genomic_DNA"/>
</dbReference>